<feature type="domain" description="Amidohydrolase 3" evidence="1">
    <location>
        <begin position="43"/>
        <end position="517"/>
    </location>
</feature>
<evidence type="ECO:0000259" key="1">
    <source>
        <dbReference type="Pfam" id="PF07969"/>
    </source>
</evidence>
<accession>A0A6J6N659</accession>
<dbReference type="AlphaFoldDB" id="A0A6J6N659"/>
<dbReference type="CDD" id="cd01300">
    <property type="entry name" value="YtcJ_like"/>
    <property type="match status" value="1"/>
</dbReference>
<dbReference type="PANTHER" id="PTHR22642:SF2">
    <property type="entry name" value="PROTEIN LONG AFTER FAR-RED 3"/>
    <property type="match status" value="1"/>
</dbReference>
<dbReference type="InterPro" id="IPR033932">
    <property type="entry name" value="YtcJ-like"/>
</dbReference>
<dbReference type="PANTHER" id="PTHR22642">
    <property type="entry name" value="IMIDAZOLONEPROPIONASE"/>
    <property type="match status" value="1"/>
</dbReference>
<dbReference type="SUPFAM" id="SSF51556">
    <property type="entry name" value="Metallo-dependent hydrolases"/>
    <property type="match status" value="1"/>
</dbReference>
<dbReference type="Gene3D" id="3.10.310.70">
    <property type="match status" value="1"/>
</dbReference>
<gene>
    <name evidence="2" type="ORF">UFOPK2373_00328</name>
</gene>
<proteinExistence type="predicted"/>
<dbReference type="InterPro" id="IPR032466">
    <property type="entry name" value="Metal_Hydrolase"/>
</dbReference>
<dbReference type="InterPro" id="IPR013108">
    <property type="entry name" value="Amidohydro_3"/>
</dbReference>
<dbReference type="Gene3D" id="3.20.20.140">
    <property type="entry name" value="Metal-dependent hydrolases"/>
    <property type="match status" value="1"/>
</dbReference>
<protein>
    <submittedName>
        <fullName evidence="2">Unannotated protein</fullName>
    </submittedName>
</protein>
<organism evidence="2">
    <name type="scientific">freshwater metagenome</name>
    <dbReference type="NCBI Taxonomy" id="449393"/>
    <lineage>
        <taxon>unclassified sequences</taxon>
        <taxon>metagenomes</taxon>
        <taxon>ecological metagenomes</taxon>
    </lineage>
</organism>
<reference evidence="2" key="1">
    <citation type="submission" date="2020-05" db="EMBL/GenBank/DDBJ databases">
        <authorList>
            <person name="Chiriac C."/>
            <person name="Salcher M."/>
            <person name="Ghai R."/>
            <person name="Kavagutti S V."/>
        </authorList>
    </citation>
    <scope>NUCLEOTIDE SEQUENCE</scope>
</reference>
<dbReference type="GO" id="GO:0016810">
    <property type="term" value="F:hydrolase activity, acting on carbon-nitrogen (but not peptide) bonds"/>
    <property type="evidence" value="ECO:0007669"/>
    <property type="project" value="InterPro"/>
</dbReference>
<sequence length="521" mass="56912">MSQHFQGGSIYLGLGSYVDELFVDDQGIVCDKNTFMKSETQYEIDLSGKMLVPAFRDTHSHPLFAGREAQGLNITSIHNIDQLGSALKTHRESNPSMTWLDAAVYDRSISGAQTRQTLDEYVSDIPVVLHADDHHTLWVNTKALEVAGLLQSELPSLSAGRIDVDEQGIPTGILREWPAMSLVMDLAPANTLQEDVQALLWAEQQLIQAGIVECQDAWIDRGMAEVYLEADSQDLLKLDYKLAFRADVQSFNDDFPYFLELSKKVNESPRLKAQAIKFFVDGVFGSATASVSEPYLSSKSFGELNWSEEALIEALSLAHQNGFQVHIHAIGDAGVSFALNSIGKASPRPQGLNPVIAHAELTTPNLLAQAKQLDVNLCMQPYWAQNNGMLLSCRDHLGDDRLYSLYAIKDMLGADLNVAFSSDWPVSTPSVLAGITVAVFRQGSANMPAHNPAQAISLEQAIDAYSSSACTLLGNNELGTLIPGQPFDAVVIDRNLKEEDLDGFLTAKVLATYKAGNNLLV</sequence>
<dbReference type="EMBL" id="CAEZXL010000035">
    <property type="protein sequence ID" value="CAB4682121.1"/>
    <property type="molecule type" value="Genomic_DNA"/>
</dbReference>
<evidence type="ECO:0000313" key="2">
    <source>
        <dbReference type="EMBL" id="CAB4682121.1"/>
    </source>
</evidence>
<dbReference type="Pfam" id="PF07969">
    <property type="entry name" value="Amidohydro_3"/>
    <property type="match status" value="1"/>
</dbReference>
<dbReference type="Gene3D" id="2.30.40.10">
    <property type="entry name" value="Urease, subunit C, domain 1"/>
    <property type="match status" value="1"/>
</dbReference>
<dbReference type="InterPro" id="IPR011059">
    <property type="entry name" value="Metal-dep_hydrolase_composite"/>
</dbReference>
<name>A0A6J6N659_9ZZZZ</name>